<dbReference type="InterPro" id="IPR024607">
    <property type="entry name" value="Sulfatase_CS"/>
</dbReference>
<accession>X0SVU0</accession>
<sequence length="428" mass="47721">MTDDQGWGDVHSHGNDKIDTPVMDKLAADGARFDRFFVSPVCAPTRASLLTGRYHLRTGTHGVTRGYENMRSEEVTIAEALRQAGYATGCFGKWHNGAHYPYHPNGQGFDEFLGFCCGHWNNYFDTTLDRNGQLIKTKGYITDVFTDAALRFIEKNRSRPFFCYVPYNAPHSPFQVPDKYFDKYKARGLDDKTACVYGMCENIDDNLGRILKRLDQLELGDNTIVLFLTDNGPNSDRYNGDMKGRKGSTHEGGIRVPLFVRWPGHIAPGTSVSQIAAHIDLFATIIELCGVPMPKTLPQDGLSLVPLLKGETASWPDRMIFTFRTPGGRTGQIPGSVRTQRWRAVLGRGKAGNRWELYDMVDDSGQKANVAKKYPQVTKRLSAAYEAMVGDVTKAGFDPLPIHIGYPHWPVVTLPGHEAFLEPLSKEG</sequence>
<feature type="non-terminal residue" evidence="6">
    <location>
        <position position="428"/>
    </location>
</feature>
<protein>
    <recommendedName>
        <fullName evidence="5">Sulfatase N-terminal domain-containing protein</fullName>
    </recommendedName>
</protein>
<dbReference type="InterPro" id="IPR000917">
    <property type="entry name" value="Sulfatase_N"/>
</dbReference>
<evidence type="ECO:0000313" key="6">
    <source>
        <dbReference type="EMBL" id="GAF79261.1"/>
    </source>
</evidence>
<dbReference type="Gene3D" id="3.40.720.10">
    <property type="entry name" value="Alkaline Phosphatase, subunit A"/>
    <property type="match status" value="1"/>
</dbReference>
<dbReference type="AlphaFoldDB" id="X0SVU0"/>
<dbReference type="PANTHER" id="PTHR42693">
    <property type="entry name" value="ARYLSULFATASE FAMILY MEMBER"/>
    <property type="match status" value="1"/>
</dbReference>
<gene>
    <name evidence="6" type="ORF">S01H1_01328</name>
</gene>
<name>X0SVU0_9ZZZZ</name>
<comment type="caution">
    <text evidence="6">The sequence shown here is derived from an EMBL/GenBank/DDBJ whole genome shotgun (WGS) entry which is preliminary data.</text>
</comment>
<evidence type="ECO:0000259" key="5">
    <source>
        <dbReference type="Pfam" id="PF00884"/>
    </source>
</evidence>
<dbReference type="GO" id="GO:0046872">
    <property type="term" value="F:metal ion binding"/>
    <property type="evidence" value="ECO:0007669"/>
    <property type="project" value="UniProtKB-KW"/>
</dbReference>
<dbReference type="Pfam" id="PF00884">
    <property type="entry name" value="Sulfatase"/>
    <property type="match status" value="1"/>
</dbReference>
<dbReference type="Gene3D" id="3.30.1120.10">
    <property type="match status" value="1"/>
</dbReference>
<feature type="domain" description="Sulfatase N-terminal" evidence="5">
    <location>
        <begin position="1"/>
        <end position="291"/>
    </location>
</feature>
<organism evidence="6">
    <name type="scientific">marine sediment metagenome</name>
    <dbReference type="NCBI Taxonomy" id="412755"/>
    <lineage>
        <taxon>unclassified sequences</taxon>
        <taxon>metagenomes</taxon>
        <taxon>ecological metagenomes</taxon>
    </lineage>
</organism>
<evidence type="ECO:0000256" key="1">
    <source>
        <dbReference type="ARBA" id="ARBA00008779"/>
    </source>
</evidence>
<reference evidence="6" key="1">
    <citation type="journal article" date="2014" name="Front. Microbiol.">
        <title>High frequency of phylogenetically diverse reductive dehalogenase-homologous genes in deep subseafloor sedimentary metagenomes.</title>
        <authorList>
            <person name="Kawai M."/>
            <person name="Futagami T."/>
            <person name="Toyoda A."/>
            <person name="Takaki Y."/>
            <person name="Nishi S."/>
            <person name="Hori S."/>
            <person name="Arai W."/>
            <person name="Tsubouchi T."/>
            <person name="Morono Y."/>
            <person name="Uchiyama I."/>
            <person name="Ito T."/>
            <person name="Fujiyama A."/>
            <person name="Inagaki F."/>
            <person name="Takami H."/>
        </authorList>
    </citation>
    <scope>NUCLEOTIDE SEQUENCE</scope>
    <source>
        <strain evidence="6">Expedition CK06-06</strain>
    </source>
</reference>
<evidence type="ECO:0000256" key="3">
    <source>
        <dbReference type="ARBA" id="ARBA00022801"/>
    </source>
</evidence>
<dbReference type="PANTHER" id="PTHR42693:SF53">
    <property type="entry name" value="ENDO-4-O-SULFATASE"/>
    <property type="match status" value="1"/>
</dbReference>
<dbReference type="EMBL" id="BARS01000563">
    <property type="protein sequence ID" value="GAF79261.1"/>
    <property type="molecule type" value="Genomic_DNA"/>
</dbReference>
<comment type="similarity">
    <text evidence="1">Belongs to the sulfatase family.</text>
</comment>
<keyword evidence="3" id="KW-0378">Hydrolase</keyword>
<proteinExistence type="inferred from homology"/>
<dbReference type="PROSITE" id="PS00523">
    <property type="entry name" value="SULFATASE_1"/>
    <property type="match status" value="1"/>
</dbReference>
<evidence type="ECO:0000256" key="4">
    <source>
        <dbReference type="ARBA" id="ARBA00022837"/>
    </source>
</evidence>
<dbReference type="CDD" id="cd16146">
    <property type="entry name" value="ARS_like"/>
    <property type="match status" value="1"/>
</dbReference>
<evidence type="ECO:0000256" key="2">
    <source>
        <dbReference type="ARBA" id="ARBA00022723"/>
    </source>
</evidence>
<dbReference type="SUPFAM" id="SSF53649">
    <property type="entry name" value="Alkaline phosphatase-like"/>
    <property type="match status" value="1"/>
</dbReference>
<dbReference type="InterPro" id="IPR050738">
    <property type="entry name" value="Sulfatase"/>
</dbReference>
<keyword evidence="2" id="KW-0479">Metal-binding</keyword>
<dbReference type="InterPro" id="IPR017850">
    <property type="entry name" value="Alkaline_phosphatase_core_sf"/>
</dbReference>
<dbReference type="GO" id="GO:0004065">
    <property type="term" value="F:arylsulfatase activity"/>
    <property type="evidence" value="ECO:0007669"/>
    <property type="project" value="TreeGrafter"/>
</dbReference>
<keyword evidence="4" id="KW-0106">Calcium</keyword>